<sequence>MTPMMWKLFKGRLDMNSLFLSPHDSADTNGKRLLLFFFKFQYCENICMFTEL</sequence>
<evidence type="ECO:0000313" key="1">
    <source>
        <dbReference type="EMBL" id="JAH04268.1"/>
    </source>
</evidence>
<name>A0A0E9PKC8_ANGAN</name>
<organism evidence="1">
    <name type="scientific">Anguilla anguilla</name>
    <name type="common">European freshwater eel</name>
    <name type="synonym">Muraena anguilla</name>
    <dbReference type="NCBI Taxonomy" id="7936"/>
    <lineage>
        <taxon>Eukaryota</taxon>
        <taxon>Metazoa</taxon>
        <taxon>Chordata</taxon>
        <taxon>Craniata</taxon>
        <taxon>Vertebrata</taxon>
        <taxon>Euteleostomi</taxon>
        <taxon>Actinopterygii</taxon>
        <taxon>Neopterygii</taxon>
        <taxon>Teleostei</taxon>
        <taxon>Anguilliformes</taxon>
        <taxon>Anguillidae</taxon>
        <taxon>Anguilla</taxon>
    </lineage>
</organism>
<dbReference type="EMBL" id="GBXM01104309">
    <property type="protein sequence ID" value="JAH04268.1"/>
    <property type="molecule type" value="Transcribed_RNA"/>
</dbReference>
<protein>
    <submittedName>
        <fullName evidence="1">Uncharacterized protein</fullName>
    </submittedName>
</protein>
<dbReference type="AlphaFoldDB" id="A0A0E9PKC8"/>
<proteinExistence type="predicted"/>
<accession>A0A0E9PKC8</accession>
<reference evidence="1" key="1">
    <citation type="submission" date="2014-11" db="EMBL/GenBank/DDBJ databases">
        <authorList>
            <person name="Amaro Gonzalez C."/>
        </authorList>
    </citation>
    <scope>NUCLEOTIDE SEQUENCE</scope>
</reference>
<reference evidence="1" key="2">
    <citation type="journal article" date="2015" name="Fish Shellfish Immunol.">
        <title>Early steps in the European eel (Anguilla anguilla)-Vibrio vulnificus interaction in the gills: Role of the RtxA13 toxin.</title>
        <authorList>
            <person name="Callol A."/>
            <person name="Pajuelo D."/>
            <person name="Ebbesson L."/>
            <person name="Teles M."/>
            <person name="MacKenzie S."/>
            <person name="Amaro C."/>
        </authorList>
    </citation>
    <scope>NUCLEOTIDE SEQUENCE</scope>
</reference>